<evidence type="ECO:0000313" key="3">
    <source>
        <dbReference type="Proteomes" id="UP001597440"/>
    </source>
</evidence>
<sequence>MKTRFLCMLLFMGGVLMGQAQEKIEDVVGGWTVVKWIQQIPEENDKPTVRTDHYETGENIWQIQKNGKATNKQKDRKLIKGYYLYVEDGRLFLTHKEDSANELYLLQRKDGQLLMYDVLAHDFDDPNGYKNIHHLVKVKQ</sequence>
<organism evidence="2 3">
    <name type="scientific">Sphingobacterium tabacisoli</name>
    <dbReference type="NCBI Taxonomy" id="2044855"/>
    <lineage>
        <taxon>Bacteria</taxon>
        <taxon>Pseudomonadati</taxon>
        <taxon>Bacteroidota</taxon>
        <taxon>Sphingobacteriia</taxon>
        <taxon>Sphingobacteriales</taxon>
        <taxon>Sphingobacteriaceae</taxon>
        <taxon>Sphingobacterium</taxon>
    </lineage>
</organism>
<feature type="signal peptide" evidence="1">
    <location>
        <begin position="1"/>
        <end position="20"/>
    </location>
</feature>
<dbReference type="EMBL" id="JBHULD010000018">
    <property type="protein sequence ID" value="MFD2556477.1"/>
    <property type="molecule type" value="Genomic_DNA"/>
</dbReference>
<evidence type="ECO:0000313" key="2">
    <source>
        <dbReference type="EMBL" id="MFD2556477.1"/>
    </source>
</evidence>
<evidence type="ECO:0000256" key="1">
    <source>
        <dbReference type="SAM" id="SignalP"/>
    </source>
</evidence>
<proteinExistence type="predicted"/>
<keyword evidence="3" id="KW-1185">Reference proteome</keyword>
<comment type="caution">
    <text evidence="2">The sequence shown here is derived from an EMBL/GenBank/DDBJ whole genome shotgun (WGS) entry which is preliminary data.</text>
</comment>
<dbReference type="Proteomes" id="UP001597440">
    <property type="component" value="Unassembled WGS sequence"/>
</dbReference>
<evidence type="ECO:0008006" key="4">
    <source>
        <dbReference type="Google" id="ProtNLM"/>
    </source>
</evidence>
<reference evidence="3" key="1">
    <citation type="journal article" date="2019" name="Int. J. Syst. Evol. Microbiol.">
        <title>The Global Catalogue of Microorganisms (GCM) 10K type strain sequencing project: providing services to taxonomists for standard genome sequencing and annotation.</title>
        <authorList>
            <consortium name="The Broad Institute Genomics Platform"/>
            <consortium name="The Broad Institute Genome Sequencing Center for Infectious Disease"/>
            <person name="Wu L."/>
            <person name="Ma J."/>
        </authorList>
    </citation>
    <scope>NUCLEOTIDE SEQUENCE [LARGE SCALE GENOMIC DNA]</scope>
    <source>
        <strain evidence="3">KCTC 52298</strain>
    </source>
</reference>
<protein>
    <recommendedName>
        <fullName evidence="4">Lipocalin-like domain-containing protein</fullName>
    </recommendedName>
</protein>
<feature type="chain" id="PRO_5046558886" description="Lipocalin-like domain-containing protein" evidence="1">
    <location>
        <begin position="21"/>
        <end position="140"/>
    </location>
</feature>
<keyword evidence="1" id="KW-0732">Signal</keyword>
<gene>
    <name evidence="2" type="ORF">ACFSQW_18925</name>
</gene>
<dbReference type="RefSeq" id="WP_210352463.1">
    <property type="nucleotide sequence ID" value="NZ_JAEQMU010000001.1"/>
</dbReference>
<accession>A0ABW5L5Y5</accession>
<name>A0ABW5L5Y5_9SPHI</name>